<dbReference type="PANTHER" id="PTHR33690">
    <property type="entry name" value="DUF4605 DOMAIN-CONTAINING PROTEIN"/>
    <property type="match status" value="1"/>
</dbReference>
<dbReference type="InterPro" id="IPR027953">
    <property type="entry name" value="DUF4605"/>
</dbReference>
<feature type="domain" description="DUF4605" evidence="8">
    <location>
        <begin position="117"/>
        <end position="175"/>
    </location>
</feature>
<feature type="compositionally biased region" description="Acidic residues" evidence="6">
    <location>
        <begin position="15"/>
        <end position="24"/>
    </location>
</feature>
<evidence type="ECO:0000256" key="1">
    <source>
        <dbReference type="ARBA" id="ARBA00004167"/>
    </source>
</evidence>
<dbReference type="AlphaFoldDB" id="A0A6P5LKJ3"/>
<dbReference type="InterPro" id="IPR052502">
    <property type="entry name" value="FAM241_domain"/>
</dbReference>
<name>A0A6P5LKJ3_PHACI</name>
<protein>
    <submittedName>
        <fullName evidence="10">Uncharacterized protein C4orf32 homolog</fullName>
    </submittedName>
</protein>
<dbReference type="KEGG" id="pcw:110218618"/>
<evidence type="ECO:0000256" key="7">
    <source>
        <dbReference type="SAM" id="Phobius"/>
    </source>
</evidence>
<accession>A0A6P5LKJ3</accession>
<evidence type="ECO:0000256" key="5">
    <source>
        <dbReference type="ARBA" id="ARBA00023136"/>
    </source>
</evidence>
<gene>
    <name evidence="10" type="primary">CUNH4orf32</name>
</gene>
<comment type="similarity">
    <text evidence="2">Belongs to the FAM241 family.</text>
</comment>
<dbReference type="RefSeq" id="XP_020857059.1">
    <property type="nucleotide sequence ID" value="XM_021001400.1"/>
</dbReference>
<proteinExistence type="inferred from homology"/>
<dbReference type="Pfam" id="PF15378">
    <property type="entry name" value="DUF4605"/>
    <property type="match status" value="1"/>
</dbReference>
<comment type="subcellular location">
    <subcellularLocation>
        <location evidence="1">Membrane</location>
        <topology evidence="1">Single-pass membrane protein</topology>
    </subcellularLocation>
</comment>
<dbReference type="Proteomes" id="UP000515140">
    <property type="component" value="Unplaced"/>
</dbReference>
<dbReference type="InParanoid" id="A0A6P5LKJ3"/>
<feature type="region of interest" description="Disordered" evidence="6">
    <location>
        <begin position="1"/>
        <end position="105"/>
    </location>
</feature>
<dbReference type="CTD" id="132720"/>
<evidence type="ECO:0000256" key="3">
    <source>
        <dbReference type="ARBA" id="ARBA00022692"/>
    </source>
</evidence>
<dbReference type="GeneID" id="110218618"/>
<dbReference type="GO" id="GO:0016020">
    <property type="term" value="C:membrane"/>
    <property type="evidence" value="ECO:0007669"/>
    <property type="project" value="UniProtKB-SubCell"/>
</dbReference>
<keyword evidence="4 7" id="KW-1133">Transmembrane helix</keyword>
<evidence type="ECO:0000256" key="4">
    <source>
        <dbReference type="ARBA" id="ARBA00022989"/>
    </source>
</evidence>
<evidence type="ECO:0000256" key="6">
    <source>
        <dbReference type="SAM" id="MobiDB-lite"/>
    </source>
</evidence>
<evidence type="ECO:0000313" key="9">
    <source>
        <dbReference type="Proteomes" id="UP000515140"/>
    </source>
</evidence>
<evidence type="ECO:0000256" key="2">
    <source>
        <dbReference type="ARBA" id="ARBA00006165"/>
    </source>
</evidence>
<dbReference type="PANTHER" id="PTHR33690:SF1">
    <property type="entry name" value="FAMILY WITH SEQUENCE SIMILARITY 241 MEMBER A"/>
    <property type="match status" value="1"/>
</dbReference>
<evidence type="ECO:0000259" key="8">
    <source>
        <dbReference type="Pfam" id="PF15378"/>
    </source>
</evidence>
<organism evidence="9 10">
    <name type="scientific">Phascolarctos cinereus</name>
    <name type="common">Koala</name>
    <dbReference type="NCBI Taxonomy" id="38626"/>
    <lineage>
        <taxon>Eukaryota</taxon>
        <taxon>Metazoa</taxon>
        <taxon>Chordata</taxon>
        <taxon>Craniata</taxon>
        <taxon>Vertebrata</taxon>
        <taxon>Euteleostomi</taxon>
        <taxon>Mammalia</taxon>
        <taxon>Metatheria</taxon>
        <taxon>Diprotodontia</taxon>
        <taxon>Phascolarctidae</taxon>
        <taxon>Phascolarctos</taxon>
    </lineage>
</organism>
<feature type="transmembrane region" description="Helical" evidence="7">
    <location>
        <begin position="144"/>
        <end position="174"/>
    </location>
</feature>
<sequence>MCSAGELLRGAGGDGEPDEDEDGADSGLEGPEPGPGPELTKPEEQDSGQSLLAGQQPQQQQPRRRGRPRQPQPQPQQQQQQQRGPGGGGQEQPEQDIEESQNHSVEPVIDDYKKMGTLFGELNKSLINMGFTRMYFGERIVEPVIVIFFWFMLWFLGLQALGLVAVLCIVIIYVQE</sequence>
<keyword evidence="5 7" id="KW-0472">Membrane</keyword>
<keyword evidence="3 7" id="KW-0812">Transmembrane</keyword>
<reference evidence="10" key="1">
    <citation type="submission" date="2025-08" db="UniProtKB">
        <authorList>
            <consortium name="RefSeq"/>
        </authorList>
    </citation>
    <scope>IDENTIFICATION</scope>
    <source>
        <tissue evidence="10">Spleen</tissue>
    </source>
</reference>
<keyword evidence="9" id="KW-1185">Reference proteome</keyword>
<evidence type="ECO:0000313" key="10">
    <source>
        <dbReference type="RefSeq" id="XP_020857059.1"/>
    </source>
</evidence>